<name>A0A812M720_9DINO</name>
<feature type="chain" id="PRO_5032984676" evidence="1">
    <location>
        <begin position="20"/>
        <end position="243"/>
    </location>
</feature>
<dbReference type="EMBL" id="CAJNDS010001202">
    <property type="protein sequence ID" value="CAE7251587.1"/>
    <property type="molecule type" value="Genomic_DNA"/>
</dbReference>
<protein>
    <submittedName>
        <fullName evidence="2">Uncharacterized protein</fullName>
    </submittedName>
</protein>
<evidence type="ECO:0000313" key="2">
    <source>
        <dbReference type="EMBL" id="CAE7251587.1"/>
    </source>
</evidence>
<dbReference type="Proteomes" id="UP000604046">
    <property type="component" value="Unassembled WGS sequence"/>
</dbReference>
<keyword evidence="1" id="KW-0732">Signal</keyword>
<evidence type="ECO:0000256" key="1">
    <source>
        <dbReference type="SAM" id="SignalP"/>
    </source>
</evidence>
<accession>A0A812M720</accession>
<evidence type="ECO:0000313" key="3">
    <source>
        <dbReference type="Proteomes" id="UP000604046"/>
    </source>
</evidence>
<organism evidence="2 3">
    <name type="scientific">Symbiodinium natans</name>
    <dbReference type="NCBI Taxonomy" id="878477"/>
    <lineage>
        <taxon>Eukaryota</taxon>
        <taxon>Sar</taxon>
        <taxon>Alveolata</taxon>
        <taxon>Dinophyceae</taxon>
        <taxon>Suessiales</taxon>
        <taxon>Symbiodiniaceae</taxon>
        <taxon>Symbiodinium</taxon>
    </lineage>
</organism>
<sequence length="243" mass="26162">MGRPVVLMMAWLLILGASADMISQGLDEDACATQECAVKLLQLGARKEGPALAEESKSHKSQGFGPGPCKATGNFMWKMQKCAGLEWQACSSQGCIWEPYAQGGNPREIGFGSAPCRALSNIDTYIQPCSGKDLQACRASSSCIWNPWAFWHGGGSGGWNGGGGWNDLQCEGKPFNLVGDFECNGLAPASCNQNSNCQLVRRGGGNQYRYKCQGKPMNFFGFECDNLSASSCRQNSNCELVRN</sequence>
<dbReference type="AlphaFoldDB" id="A0A812M720"/>
<proteinExistence type="predicted"/>
<comment type="caution">
    <text evidence="2">The sequence shown here is derived from an EMBL/GenBank/DDBJ whole genome shotgun (WGS) entry which is preliminary data.</text>
</comment>
<reference evidence="2" key="1">
    <citation type="submission" date="2021-02" db="EMBL/GenBank/DDBJ databases">
        <authorList>
            <person name="Dougan E. K."/>
            <person name="Rhodes N."/>
            <person name="Thang M."/>
            <person name="Chan C."/>
        </authorList>
    </citation>
    <scope>NUCLEOTIDE SEQUENCE</scope>
</reference>
<feature type="signal peptide" evidence="1">
    <location>
        <begin position="1"/>
        <end position="19"/>
    </location>
</feature>
<gene>
    <name evidence="2" type="ORF">SNAT2548_LOCUS12486</name>
</gene>
<keyword evidence="3" id="KW-1185">Reference proteome</keyword>